<dbReference type="GO" id="GO:0044718">
    <property type="term" value="P:siderophore transmembrane transport"/>
    <property type="evidence" value="ECO:0007669"/>
    <property type="project" value="TreeGrafter"/>
</dbReference>
<name>A0A060RA21_9BACT</name>
<gene>
    <name evidence="15" type="ORF">BN938_2406</name>
</gene>
<dbReference type="EMBL" id="HG934468">
    <property type="protein sequence ID" value="CDN32476.1"/>
    <property type="molecule type" value="Genomic_DNA"/>
</dbReference>
<evidence type="ECO:0000256" key="7">
    <source>
        <dbReference type="ARBA" id="ARBA00023136"/>
    </source>
</evidence>
<dbReference type="GO" id="GO:0015344">
    <property type="term" value="F:siderophore uptake transmembrane transporter activity"/>
    <property type="evidence" value="ECO:0007669"/>
    <property type="project" value="TreeGrafter"/>
</dbReference>
<feature type="domain" description="TonB-dependent receptor-like beta-barrel" evidence="13">
    <location>
        <begin position="236"/>
        <end position="681"/>
    </location>
</feature>
<evidence type="ECO:0000259" key="14">
    <source>
        <dbReference type="Pfam" id="PF07715"/>
    </source>
</evidence>
<feature type="domain" description="TonB-dependent receptor plug" evidence="14">
    <location>
        <begin position="48"/>
        <end position="152"/>
    </location>
</feature>
<keyword evidence="16" id="KW-1185">Reference proteome</keyword>
<keyword evidence="8 15" id="KW-0675">Receptor</keyword>
<evidence type="ECO:0000256" key="2">
    <source>
        <dbReference type="ARBA" id="ARBA00022448"/>
    </source>
</evidence>
<dbReference type="PANTHER" id="PTHR30069:SF29">
    <property type="entry name" value="HEMOGLOBIN AND HEMOGLOBIN-HAPTOGLOBIN-BINDING PROTEIN 1-RELATED"/>
    <property type="match status" value="1"/>
</dbReference>
<evidence type="ECO:0000313" key="16">
    <source>
        <dbReference type="Proteomes" id="UP000027616"/>
    </source>
</evidence>
<dbReference type="CDD" id="cd01347">
    <property type="entry name" value="ligand_gated_channel"/>
    <property type="match status" value="1"/>
</dbReference>
<dbReference type="SUPFAM" id="SSF56935">
    <property type="entry name" value="Porins"/>
    <property type="match status" value="1"/>
</dbReference>
<evidence type="ECO:0000256" key="5">
    <source>
        <dbReference type="ARBA" id="ARBA00022729"/>
    </source>
</evidence>
<accession>A0A060RA21</accession>
<keyword evidence="2 10" id="KW-0813">Transport</keyword>
<keyword evidence="3 10" id="KW-1134">Transmembrane beta strand</keyword>
<feature type="chain" id="PRO_5001590747" evidence="12">
    <location>
        <begin position="21"/>
        <end position="707"/>
    </location>
</feature>
<evidence type="ECO:0000313" key="15">
    <source>
        <dbReference type="EMBL" id="CDN32476.1"/>
    </source>
</evidence>
<evidence type="ECO:0000256" key="3">
    <source>
        <dbReference type="ARBA" id="ARBA00022452"/>
    </source>
</evidence>
<dbReference type="Pfam" id="PF00593">
    <property type="entry name" value="TonB_dep_Rec_b-barrel"/>
    <property type="match status" value="1"/>
</dbReference>
<keyword evidence="5 12" id="KW-0732">Signal</keyword>
<dbReference type="STRING" id="1433126.BN938_2406"/>
<evidence type="ECO:0000256" key="8">
    <source>
        <dbReference type="ARBA" id="ARBA00023170"/>
    </source>
</evidence>
<dbReference type="InterPro" id="IPR000531">
    <property type="entry name" value="Beta-barrel_TonB"/>
</dbReference>
<dbReference type="GO" id="GO:0009279">
    <property type="term" value="C:cell outer membrane"/>
    <property type="evidence" value="ECO:0007669"/>
    <property type="project" value="UniProtKB-SubCell"/>
</dbReference>
<proteinExistence type="inferred from homology"/>
<evidence type="ECO:0000256" key="12">
    <source>
        <dbReference type="SAM" id="SignalP"/>
    </source>
</evidence>
<evidence type="ECO:0000256" key="10">
    <source>
        <dbReference type="PROSITE-ProRule" id="PRU01360"/>
    </source>
</evidence>
<dbReference type="eggNOG" id="COG4771">
    <property type="taxonomic scope" value="Bacteria"/>
</dbReference>
<protein>
    <submittedName>
        <fullName evidence="15">TonB-dependent receptor</fullName>
    </submittedName>
</protein>
<dbReference type="Gene3D" id="2.40.170.20">
    <property type="entry name" value="TonB-dependent receptor, beta-barrel domain"/>
    <property type="match status" value="1"/>
</dbReference>
<dbReference type="Gene3D" id="2.170.130.10">
    <property type="entry name" value="TonB-dependent receptor, plug domain"/>
    <property type="match status" value="1"/>
</dbReference>
<dbReference type="HOGENOM" id="CLU_008287_18_0_10"/>
<keyword evidence="6 11" id="KW-0798">TonB box</keyword>
<dbReference type="KEGG" id="rbc:BN938_2406"/>
<dbReference type="AlphaFoldDB" id="A0A060RA21"/>
<reference evidence="15 16" key="1">
    <citation type="journal article" date="2015" name="Genome Announc.">
        <title>Complete Genome Sequence of the Novel Leech Symbiont Mucinivorans hirudinis M3T.</title>
        <authorList>
            <person name="Nelson M.C."/>
            <person name="Bomar L."/>
            <person name="Graf J."/>
        </authorList>
    </citation>
    <scope>NUCLEOTIDE SEQUENCE [LARGE SCALE GENOMIC DNA]</scope>
    <source>
        <strain evidence="16">M3</strain>
    </source>
</reference>
<dbReference type="Proteomes" id="UP000027616">
    <property type="component" value="Chromosome I"/>
</dbReference>
<evidence type="ECO:0000256" key="11">
    <source>
        <dbReference type="RuleBase" id="RU003357"/>
    </source>
</evidence>
<evidence type="ECO:0000256" key="6">
    <source>
        <dbReference type="ARBA" id="ARBA00023077"/>
    </source>
</evidence>
<evidence type="ECO:0000259" key="13">
    <source>
        <dbReference type="Pfam" id="PF00593"/>
    </source>
</evidence>
<organism evidence="15 16">
    <name type="scientific">Mucinivorans hirudinis</name>
    <dbReference type="NCBI Taxonomy" id="1433126"/>
    <lineage>
        <taxon>Bacteria</taxon>
        <taxon>Pseudomonadati</taxon>
        <taxon>Bacteroidota</taxon>
        <taxon>Bacteroidia</taxon>
        <taxon>Bacteroidales</taxon>
        <taxon>Rikenellaceae</taxon>
        <taxon>Mucinivorans</taxon>
    </lineage>
</organism>
<evidence type="ECO:0000256" key="1">
    <source>
        <dbReference type="ARBA" id="ARBA00004571"/>
    </source>
</evidence>
<comment type="subcellular location">
    <subcellularLocation>
        <location evidence="1 10">Cell outer membrane</location>
        <topology evidence="1 10">Multi-pass membrane protein</topology>
    </subcellularLocation>
</comment>
<dbReference type="InterPro" id="IPR036942">
    <property type="entry name" value="Beta-barrel_TonB_sf"/>
</dbReference>
<dbReference type="PROSITE" id="PS52016">
    <property type="entry name" value="TONB_DEPENDENT_REC_3"/>
    <property type="match status" value="1"/>
</dbReference>
<dbReference type="PANTHER" id="PTHR30069">
    <property type="entry name" value="TONB-DEPENDENT OUTER MEMBRANE RECEPTOR"/>
    <property type="match status" value="1"/>
</dbReference>
<dbReference type="InterPro" id="IPR012910">
    <property type="entry name" value="Plug_dom"/>
</dbReference>
<evidence type="ECO:0000256" key="4">
    <source>
        <dbReference type="ARBA" id="ARBA00022692"/>
    </source>
</evidence>
<keyword evidence="4 10" id="KW-0812">Transmembrane</keyword>
<feature type="signal peptide" evidence="12">
    <location>
        <begin position="1"/>
        <end position="20"/>
    </location>
</feature>
<keyword evidence="7 10" id="KW-0472">Membrane</keyword>
<dbReference type="OrthoDB" id="1109239at2"/>
<keyword evidence="9 10" id="KW-0998">Cell outer membrane</keyword>
<dbReference type="Pfam" id="PF07715">
    <property type="entry name" value="Plug"/>
    <property type="match status" value="1"/>
</dbReference>
<dbReference type="InterPro" id="IPR039426">
    <property type="entry name" value="TonB-dep_rcpt-like"/>
</dbReference>
<comment type="similarity">
    <text evidence="10 11">Belongs to the TonB-dependent receptor family.</text>
</comment>
<evidence type="ECO:0000256" key="9">
    <source>
        <dbReference type="ARBA" id="ARBA00023237"/>
    </source>
</evidence>
<sequence>MRLRLFSGIIALALPLVLQASELDKVDSTKVYRIDPAMVAASRMQLPLKNIPQKVEIIDKSLLESAPHENLGEILKRTINLDIIQYPGALTTVGMRGFSPTAHSRNYTLLLIDGQPAGTNNLTTIPTDFIERVEVVKGPYSLLYGSDAMGGVINVITKRSSAATAVNVGLSGGSFAQTNYTGFVSGAIAPKLLLAMGFSLKSQDADYRIGSKNLLELSNVEKLILDEKSYGDIMTHTKYRINDFNGKLEYIINNRWSAQLYSSATLANDVQTPGNYWHSYGMSKKDITRFANYLQINNITANNELNIAPYLTIQQDANYDSKKADAAFINSRETIRGCGVKVGNTHTWGNLKWLLGVDLDSYDVTSKRYSEKFTPTAPYRPDNSRLSVSGFTQLAYNLRNLSLNGGVRYDAIQYTLQASSLLGSEKRSEFYSHLSPSLGVRYYPLPELSLHGSLGSAFYVPDAYKTAGSYMIGKVKYVGNKDLKPEKTTSFDVGVSYSTGGLLSMDLTYFQNFYSDKIINDNSEKGVTTYKNAGKGQMSGLEFMLSWDVARLWTRSYILKLYTGVTYMLKNDFEDVSPSKPTITKKSLYTRDATANVSLVFNNTTGFEARLSGRYIGSRLENDWMVWGNLRPAIKPDDYYAEGGYTTKDQILRHSAHIVVDFSSYYTFKNRYKVGISVSNLLDENYTEKDGYNMPGRSVMGHFVFQL</sequence>
<dbReference type="InterPro" id="IPR037066">
    <property type="entry name" value="Plug_dom_sf"/>
</dbReference>